<organism evidence="2 3">
    <name type="scientific">Gilvimarinus japonicus</name>
    <dbReference type="NCBI Taxonomy" id="1796469"/>
    <lineage>
        <taxon>Bacteria</taxon>
        <taxon>Pseudomonadati</taxon>
        <taxon>Pseudomonadota</taxon>
        <taxon>Gammaproteobacteria</taxon>
        <taxon>Cellvibrionales</taxon>
        <taxon>Cellvibrionaceae</taxon>
        <taxon>Gilvimarinus</taxon>
    </lineage>
</organism>
<dbReference type="EMBL" id="JBHRTL010000006">
    <property type="protein sequence ID" value="MFC3154736.1"/>
    <property type="molecule type" value="Genomic_DNA"/>
</dbReference>
<feature type="domain" description="N-acetyltransferase" evidence="1">
    <location>
        <begin position="4"/>
        <end position="160"/>
    </location>
</feature>
<sequence>MTALTCHTVSWRSAAKALCEIRRQVFIEEQHVPPELEWDDADHQANHFLLTSAAQTSRVPSGAIGCARVLREDCAGSTHFHVGRVAIVAPARQHGAGTYLMRELLRWCQQQTDYTHCNQVFLHAQCDVIPFYERLGFYAHGDVFMDAGIQHRAMIWQTSL</sequence>
<dbReference type="CDD" id="cd04301">
    <property type="entry name" value="NAT_SF"/>
    <property type="match status" value="1"/>
</dbReference>
<dbReference type="InterPro" id="IPR000182">
    <property type="entry name" value="GNAT_dom"/>
</dbReference>
<keyword evidence="3" id="KW-1185">Reference proteome</keyword>
<dbReference type="PANTHER" id="PTHR13355:SF11">
    <property type="entry name" value="GLUCOSAMINE 6-PHOSPHATE N-ACETYLTRANSFERASE"/>
    <property type="match status" value="1"/>
</dbReference>
<reference evidence="3" key="1">
    <citation type="journal article" date="2019" name="Int. J. Syst. Evol. Microbiol.">
        <title>The Global Catalogue of Microorganisms (GCM) 10K type strain sequencing project: providing services to taxonomists for standard genome sequencing and annotation.</title>
        <authorList>
            <consortium name="The Broad Institute Genomics Platform"/>
            <consortium name="The Broad Institute Genome Sequencing Center for Infectious Disease"/>
            <person name="Wu L."/>
            <person name="Ma J."/>
        </authorList>
    </citation>
    <scope>NUCLEOTIDE SEQUENCE [LARGE SCALE GENOMIC DNA]</scope>
    <source>
        <strain evidence="3">KCTC 52141</strain>
    </source>
</reference>
<gene>
    <name evidence="2" type="ORF">ACFOEB_05925</name>
</gene>
<dbReference type="InterPro" id="IPR039143">
    <property type="entry name" value="GNPNAT1-like"/>
</dbReference>
<evidence type="ECO:0000313" key="2">
    <source>
        <dbReference type="EMBL" id="MFC3154736.1"/>
    </source>
</evidence>
<dbReference type="PROSITE" id="PS51186">
    <property type="entry name" value="GNAT"/>
    <property type="match status" value="1"/>
</dbReference>
<name>A0ABV7HTB2_9GAMM</name>
<protein>
    <submittedName>
        <fullName evidence="2">GNAT family N-acetyltransferase</fullName>
    </submittedName>
</protein>
<dbReference type="PANTHER" id="PTHR13355">
    <property type="entry name" value="GLUCOSAMINE 6-PHOSPHATE N-ACETYLTRANSFERASE"/>
    <property type="match status" value="1"/>
</dbReference>
<comment type="caution">
    <text evidence="2">The sequence shown here is derived from an EMBL/GenBank/DDBJ whole genome shotgun (WGS) entry which is preliminary data.</text>
</comment>
<dbReference type="InterPro" id="IPR016181">
    <property type="entry name" value="Acyl_CoA_acyltransferase"/>
</dbReference>
<dbReference type="RefSeq" id="WP_382415159.1">
    <property type="nucleotide sequence ID" value="NZ_AP031500.1"/>
</dbReference>
<evidence type="ECO:0000313" key="3">
    <source>
        <dbReference type="Proteomes" id="UP001595548"/>
    </source>
</evidence>
<dbReference type="Proteomes" id="UP001595548">
    <property type="component" value="Unassembled WGS sequence"/>
</dbReference>
<dbReference type="SUPFAM" id="SSF55729">
    <property type="entry name" value="Acyl-CoA N-acyltransferases (Nat)"/>
    <property type="match status" value="1"/>
</dbReference>
<dbReference type="Pfam" id="PF00583">
    <property type="entry name" value="Acetyltransf_1"/>
    <property type="match status" value="1"/>
</dbReference>
<dbReference type="Gene3D" id="3.40.630.30">
    <property type="match status" value="1"/>
</dbReference>
<accession>A0ABV7HTB2</accession>
<evidence type="ECO:0000259" key="1">
    <source>
        <dbReference type="PROSITE" id="PS51186"/>
    </source>
</evidence>
<proteinExistence type="predicted"/>